<feature type="non-terminal residue" evidence="1">
    <location>
        <position position="1"/>
    </location>
</feature>
<evidence type="ECO:0000313" key="1">
    <source>
        <dbReference type="EMBL" id="KAG0445406.1"/>
    </source>
</evidence>
<keyword evidence="2" id="KW-1185">Reference proteome</keyword>
<reference evidence="1 2" key="1">
    <citation type="journal article" date="2020" name="Cell">
        <title>Large-Scale Comparative Analyses of Tick Genomes Elucidate Their Genetic Diversity and Vector Capacities.</title>
        <authorList>
            <consortium name="Tick Genome and Microbiome Consortium (TIGMIC)"/>
            <person name="Jia N."/>
            <person name="Wang J."/>
            <person name="Shi W."/>
            <person name="Du L."/>
            <person name="Sun Y."/>
            <person name="Zhan W."/>
            <person name="Jiang J.F."/>
            <person name="Wang Q."/>
            <person name="Zhang B."/>
            <person name="Ji P."/>
            <person name="Bell-Sakyi L."/>
            <person name="Cui X.M."/>
            <person name="Yuan T.T."/>
            <person name="Jiang B.G."/>
            <person name="Yang W.F."/>
            <person name="Lam T.T."/>
            <person name="Chang Q.C."/>
            <person name="Ding S.J."/>
            <person name="Wang X.J."/>
            <person name="Zhu J.G."/>
            <person name="Ruan X.D."/>
            <person name="Zhao L."/>
            <person name="Wei J.T."/>
            <person name="Ye R.Z."/>
            <person name="Que T.C."/>
            <person name="Du C.H."/>
            <person name="Zhou Y.H."/>
            <person name="Cheng J.X."/>
            <person name="Dai P.F."/>
            <person name="Guo W.B."/>
            <person name="Han X.H."/>
            <person name="Huang E.J."/>
            <person name="Li L.F."/>
            <person name="Wei W."/>
            <person name="Gao Y.C."/>
            <person name="Liu J.Z."/>
            <person name="Shao H.Z."/>
            <person name="Wang X."/>
            <person name="Wang C.C."/>
            <person name="Yang T.C."/>
            <person name="Huo Q.B."/>
            <person name="Li W."/>
            <person name="Chen H.Y."/>
            <person name="Chen S.E."/>
            <person name="Zhou L.G."/>
            <person name="Ni X.B."/>
            <person name="Tian J.H."/>
            <person name="Sheng Y."/>
            <person name="Liu T."/>
            <person name="Pan Y.S."/>
            <person name="Xia L.Y."/>
            <person name="Li J."/>
            <person name="Zhao F."/>
            <person name="Cao W.C."/>
        </authorList>
    </citation>
    <scope>NUCLEOTIDE SEQUENCE [LARGE SCALE GENOMIC DNA]</scope>
    <source>
        <strain evidence="1">Iper-2018</strain>
    </source>
</reference>
<feature type="non-terminal residue" evidence="1">
    <location>
        <position position="566"/>
    </location>
</feature>
<dbReference type="EMBL" id="JABSTQ010000435">
    <property type="protein sequence ID" value="KAG0445406.1"/>
    <property type="molecule type" value="Genomic_DNA"/>
</dbReference>
<comment type="caution">
    <text evidence="1">The sequence shown here is derived from an EMBL/GenBank/DDBJ whole genome shotgun (WGS) entry which is preliminary data.</text>
</comment>
<accession>A0AC60R0E0</accession>
<name>A0AC60R0E0_IXOPE</name>
<evidence type="ECO:0000313" key="2">
    <source>
        <dbReference type="Proteomes" id="UP000805193"/>
    </source>
</evidence>
<gene>
    <name evidence="1" type="ORF">HPB47_015703</name>
</gene>
<sequence>GYRNDAAGHHFFAPPRNPTEFRRWEQALHRKDRRLTGISKVCERHFEADDILAPGAIPRLFPGLPERISKPKLTCRRKSPGKSRASATVLSETCGDAASCASDTCVDGVAETAPPPYSSDSRASGLRLDDLTTAARPSTNWRLELIDDDVLVSLHDSLGEKAKAAAELRGAVEAKLNKKLLEIGFSGTETDDLAAADDARAMKKNSTAAPLVPTTTVAAAPERGRVWGAAKLKLVYALHCCAQPRRYYGATTCNDSKRRDKLPRDLNLNFSSPQHTPRSRPRPFLPGEMTAAGRSTRQFSLPTSSPVMTRQDSGGAESERKLQEILQAGNVLTIGGQRHRVKTEDLEQLGDLGCGTCGHVVKMRHRPTGKVLAVKQMRRSGNREENKRITMDLEVVLRCQDCPHIVQCLGYLMTEGEVWICMELMCTCLDKLLRRLRPRALPEDILGRTALGPSNVLLDRAGRVRLCDFGISGRLVDSKARTRSAGCAAYMAPERIDPPDPTKPDYDIRADVWSLGISMVELATGQFPYKDCKTDFEVLSRVLQEKPPSLPNDGSFSPEFCSFVSE</sequence>
<organism evidence="1 2">
    <name type="scientific">Ixodes persulcatus</name>
    <name type="common">Taiga tick</name>
    <dbReference type="NCBI Taxonomy" id="34615"/>
    <lineage>
        <taxon>Eukaryota</taxon>
        <taxon>Metazoa</taxon>
        <taxon>Ecdysozoa</taxon>
        <taxon>Arthropoda</taxon>
        <taxon>Chelicerata</taxon>
        <taxon>Arachnida</taxon>
        <taxon>Acari</taxon>
        <taxon>Parasitiformes</taxon>
        <taxon>Ixodida</taxon>
        <taxon>Ixodoidea</taxon>
        <taxon>Ixodidae</taxon>
        <taxon>Ixodinae</taxon>
        <taxon>Ixodes</taxon>
    </lineage>
</organism>
<proteinExistence type="predicted"/>
<dbReference type="Proteomes" id="UP000805193">
    <property type="component" value="Unassembled WGS sequence"/>
</dbReference>
<protein>
    <submittedName>
        <fullName evidence="1">Uncharacterized protein</fullName>
    </submittedName>
</protein>